<evidence type="ECO:0000256" key="2">
    <source>
        <dbReference type="ARBA" id="ARBA00007838"/>
    </source>
</evidence>
<dbReference type="PANTHER" id="PTHR43811">
    <property type="entry name" value="FKBP-TYPE PEPTIDYL-PROLYL CIS-TRANS ISOMERASE FKPA"/>
    <property type="match status" value="1"/>
</dbReference>
<dbReference type="GO" id="GO:0003755">
    <property type="term" value="F:peptidyl-prolyl cis-trans isomerase activity"/>
    <property type="evidence" value="ECO:0007669"/>
    <property type="project" value="UniProtKB-KW"/>
</dbReference>
<keyword evidence="5 6" id="KW-0413">Isomerase</keyword>
<dbReference type="GO" id="GO:0005634">
    <property type="term" value="C:nucleus"/>
    <property type="evidence" value="ECO:0007669"/>
    <property type="project" value="UniProtKB-ARBA"/>
</dbReference>
<feature type="compositionally biased region" description="Acidic residues" evidence="7">
    <location>
        <begin position="137"/>
        <end position="162"/>
    </location>
</feature>
<dbReference type="STRING" id="1314674.A0A0D7B9G5"/>
<gene>
    <name evidence="9" type="ORF">CYLTODRAFT_397665</name>
</gene>
<keyword evidence="10" id="KW-1185">Reference proteome</keyword>
<dbReference type="PROSITE" id="PS50059">
    <property type="entry name" value="FKBP_PPIASE"/>
    <property type="match status" value="1"/>
</dbReference>
<dbReference type="EC" id="5.2.1.8" evidence="3 6"/>
<dbReference type="Gene3D" id="2.60.120.340">
    <property type="entry name" value="Nucleoplasmin core domain"/>
    <property type="match status" value="1"/>
</dbReference>
<dbReference type="SUPFAM" id="SSF54534">
    <property type="entry name" value="FKBP-like"/>
    <property type="match status" value="1"/>
</dbReference>
<dbReference type="Gene3D" id="3.10.50.40">
    <property type="match status" value="1"/>
</dbReference>
<dbReference type="InterPro" id="IPR041232">
    <property type="entry name" value="NPL"/>
</dbReference>
<evidence type="ECO:0000259" key="8">
    <source>
        <dbReference type="PROSITE" id="PS50059"/>
    </source>
</evidence>
<dbReference type="OrthoDB" id="77911at2759"/>
<comment type="similarity">
    <text evidence="2">Belongs to the FKBP-type PPIase family. FKBP3/4 subfamily.</text>
</comment>
<evidence type="ECO:0000256" key="1">
    <source>
        <dbReference type="ARBA" id="ARBA00000971"/>
    </source>
</evidence>
<proteinExistence type="inferred from homology"/>
<feature type="domain" description="PPIase FKBP-type" evidence="8">
    <location>
        <begin position="259"/>
        <end position="345"/>
    </location>
</feature>
<protein>
    <recommendedName>
        <fullName evidence="3 6">peptidylprolyl isomerase</fullName>
        <ecNumber evidence="3 6">5.2.1.8</ecNumber>
    </recommendedName>
</protein>
<evidence type="ECO:0000256" key="4">
    <source>
        <dbReference type="ARBA" id="ARBA00023110"/>
    </source>
</evidence>
<accession>A0A0D7B9G5</accession>
<feature type="region of interest" description="Disordered" evidence="7">
    <location>
        <begin position="58"/>
        <end position="86"/>
    </location>
</feature>
<evidence type="ECO:0000256" key="5">
    <source>
        <dbReference type="ARBA" id="ARBA00023235"/>
    </source>
</evidence>
<feature type="compositionally biased region" description="Basic and acidic residues" evidence="7">
    <location>
        <begin position="163"/>
        <end position="196"/>
    </location>
</feature>
<dbReference type="InterPro" id="IPR046357">
    <property type="entry name" value="PPIase_dom_sf"/>
</dbReference>
<dbReference type="EMBL" id="KN880533">
    <property type="protein sequence ID" value="KIY67178.1"/>
    <property type="molecule type" value="Genomic_DNA"/>
</dbReference>
<comment type="catalytic activity">
    <reaction evidence="1 6">
        <text>[protein]-peptidylproline (omega=180) = [protein]-peptidylproline (omega=0)</text>
        <dbReference type="Rhea" id="RHEA:16237"/>
        <dbReference type="Rhea" id="RHEA-COMP:10747"/>
        <dbReference type="Rhea" id="RHEA-COMP:10748"/>
        <dbReference type="ChEBI" id="CHEBI:83833"/>
        <dbReference type="ChEBI" id="CHEBI:83834"/>
        <dbReference type="EC" id="5.2.1.8"/>
    </reaction>
</comment>
<feature type="compositionally biased region" description="Basic and acidic residues" evidence="7">
    <location>
        <begin position="217"/>
        <end position="235"/>
    </location>
</feature>
<dbReference type="AlphaFoldDB" id="A0A0D7B9G5"/>
<dbReference type="PIRSF" id="PIRSF001473">
    <property type="entry name" value="FK506-bp_FPR3"/>
    <property type="match status" value="1"/>
</dbReference>
<evidence type="ECO:0000313" key="10">
    <source>
        <dbReference type="Proteomes" id="UP000054007"/>
    </source>
</evidence>
<dbReference type="PANTHER" id="PTHR43811:SF19">
    <property type="entry name" value="39 KDA FK506-BINDING NUCLEAR PROTEIN"/>
    <property type="match status" value="1"/>
</dbReference>
<keyword evidence="4 6" id="KW-0697">Rotamase</keyword>
<dbReference type="FunFam" id="3.10.50.40:FF:000006">
    <property type="entry name" value="Peptidyl-prolyl cis-trans isomerase"/>
    <property type="match status" value="1"/>
</dbReference>
<dbReference type="Proteomes" id="UP000054007">
    <property type="component" value="Unassembled WGS sequence"/>
</dbReference>
<evidence type="ECO:0000256" key="7">
    <source>
        <dbReference type="SAM" id="MobiDB-lite"/>
    </source>
</evidence>
<evidence type="ECO:0000256" key="6">
    <source>
        <dbReference type="PROSITE-ProRule" id="PRU00277"/>
    </source>
</evidence>
<reference evidence="9 10" key="1">
    <citation type="journal article" date="2015" name="Fungal Genet. Biol.">
        <title>Evolution of novel wood decay mechanisms in Agaricales revealed by the genome sequences of Fistulina hepatica and Cylindrobasidium torrendii.</title>
        <authorList>
            <person name="Floudas D."/>
            <person name="Held B.W."/>
            <person name="Riley R."/>
            <person name="Nagy L.G."/>
            <person name="Koehler G."/>
            <person name="Ransdell A.S."/>
            <person name="Younus H."/>
            <person name="Chow J."/>
            <person name="Chiniquy J."/>
            <person name="Lipzen A."/>
            <person name="Tritt A."/>
            <person name="Sun H."/>
            <person name="Haridas S."/>
            <person name="LaButti K."/>
            <person name="Ohm R.A."/>
            <person name="Kues U."/>
            <person name="Blanchette R.A."/>
            <person name="Grigoriev I.V."/>
            <person name="Minto R.E."/>
            <person name="Hibbett D.S."/>
        </authorList>
    </citation>
    <scope>NUCLEOTIDE SEQUENCE [LARGE SCALE GENOMIC DNA]</scope>
    <source>
        <strain evidence="9 10">FP15055 ss-10</strain>
    </source>
</reference>
<feature type="region of interest" description="Disordered" evidence="7">
    <location>
        <begin position="125"/>
        <end position="235"/>
    </location>
</feature>
<sequence>MSTSVGIWSLKVEPSKEGVELMLDTDLRITNVALGDDDETPNKTGRTTVKLIYQTLTYDIDSDEEEQEDEDSEDGGEPRLTEPKTTFLGSLTCGKVENSTVDIFLPEEGLYTIIVSGENPVYLTGTMIQQRPPPGYDDSDSESEDEFDLGDIPSDAEVDTMEDDSHRFEEIEDGKPVNGKRAREEVEVDETKLSKAEKKKAKKRKGEDGQAVAAEPAAEKKKEKAEEKPKKEAPETKELAMGVKAKDTTVGKGPTAKKGKRVEMRYIGKLTNGKVFDSNTKGKPFVFQLGAGEVIKGWDIGVAGMAVGGERILTIPPAAGYGKKGSGPIPANSTLIFEVKLLGVK</sequence>
<dbReference type="InterPro" id="IPR023566">
    <property type="entry name" value="PPIase_Fpr3/Fpr4-like"/>
</dbReference>
<dbReference type="Pfam" id="PF00254">
    <property type="entry name" value="FKBP_C"/>
    <property type="match status" value="1"/>
</dbReference>
<dbReference type="Pfam" id="PF17800">
    <property type="entry name" value="NPL"/>
    <property type="match status" value="1"/>
</dbReference>
<evidence type="ECO:0000313" key="9">
    <source>
        <dbReference type="EMBL" id="KIY67178.1"/>
    </source>
</evidence>
<evidence type="ECO:0000256" key="3">
    <source>
        <dbReference type="ARBA" id="ARBA00013194"/>
    </source>
</evidence>
<dbReference type="InterPro" id="IPR001179">
    <property type="entry name" value="PPIase_FKBP_dom"/>
</dbReference>
<name>A0A0D7B9G5_9AGAR</name>
<feature type="compositionally biased region" description="Acidic residues" evidence="7">
    <location>
        <begin position="60"/>
        <end position="75"/>
    </location>
</feature>
<organism evidence="9 10">
    <name type="scientific">Cylindrobasidium torrendii FP15055 ss-10</name>
    <dbReference type="NCBI Taxonomy" id="1314674"/>
    <lineage>
        <taxon>Eukaryota</taxon>
        <taxon>Fungi</taxon>
        <taxon>Dikarya</taxon>
        <taxon>Basidiomycota</taxon>
        <taxon>Agaricomycotina</taxon>
        <taxon>Agaricomycetes</taxon>
        <taxon>Agaricomycetidae</taxon>
        <taxon>Agaricales</taxon>
        <taxon>Marasmiineae</taxon>
        <taxon>Physalacriaceae</taxon>
        <taxon>Cylindrobasidium</taxon>
    </lineage>
</organism>